<sequence length="67" mass="7674">MKTSEIYYILKGEGVLHVDDESISVSEDQAIYIPPHSKQYIENTGVSVLKFLCIVDPAWRKEDEFVV</sequence>
<dbReference type="InterPro" id="IPR014710">
    <property type="entry name" value="RmlC-like_jellyroll"/>
</dbReference>
<dbReference type="InterPro" id="IPR011051">
    <property type="entry name" value="RmlC_Cupin_sf"/>
</dbReference>
<dbReference type="PANTHER" id="PTHR36114">
    <property type="entry name" value="16.7 KDA PROTEIN IN WHIE LOCUS"/>
    <property type="match status" value="1"/>
</dbReference>
<organism evidence="2">
    <name type="scientific">marine sediment metagenome</name>
    <dbReference type="NCBI Taxonomy" id="412755"/>
    <lineage>
        <taxon>unclassified sequences</taxon>
        <taxon>metagenomes</taxon>
        <taxon>ecological metagenomes</taxon>
    </lineage>
</organism>
<evidence type="ECO:0000259" key="1">
    <source>
        <dbReference type="Pfam" id="PF07883"/>
    </source>
</evidence>
<dbReference type="SUPFAM" id="SSF51182">
    <property type="entry name" value="RmlC-like cupins"/>
    <property type="match status" value="1"/>
</dbReference>
<comment type="caution">
    <text evidence="2">The sequence shown here is derived from an EMBL/GenBank/DDBJ whole genome shotgun (WGS) entry which is preliminary data.</text>
</comment>
<dbReference type="Gene3D" id="2.60.120.10">
    <property type="entry name" value="Jelly Rolls"/>
    <property type="match status" value="1"/>
</dbReference>
<evidence type="ECO:0000313" key="2">
    <source>
        <dbReference type="EMBL" id="KKK79954.1"/>
    </source>
</evidence>
<protein>
    <recommendedName>
        <fullName evidence="1">Cupin type-2 domain-containing protein</fullName>
    </recommendedName>
</protein>
<accession>A0A0F9ANC8</accession>
<dbReference type="Pfam" id="PF07883">
    <property type="entry name" value="Cupin_2"/>
    <property type="match status" value="1"/>
</dbReference>
<dbReference type="InterPro" id="IPR013096">
    <property type="entry name" value="Cupin_2"/>
</dbReference>
<reference evidence="2" key="1">
    <citation type="journal article" date="2015" name="Nature">
        <title>Complex archaea that bridge the gap between prokaryotes and eukaryotes.</title>
        <authorList>
            <person name="Spang A."/>
            <person name="Saw J.H."/>
            <person name="Jorgensen S.L."/>
            <person name="Zaremba-Niedzwiedzka K."/>
            <person name="Martijn J."/>
            <person name="Lind A.E."/>
            <person name="van Eijk R."/>
            <person name="Schleper C."/>
            <person name="Guy L."/>
            <person name="Ettema T.J."/>
        </authorList>
    </citation>
    <scope>NUCLEOTIDE SEQUENCE</scope>
</reference>
<dbReference type="AlphaFoldDB" id="A0A0F9ANC8"/>
<feature type="domain" description="Cupin type-2" evidence="1">
    <location>
        <begin position="4"/>
        <end position="55"/>
    </location>
</feature>
<proteinExistence type="predicted"/>
<gene>
    <name evidence="2" type="ORF">LCGC14_2828320</name>
</gene>
<dbReference type="EMBL" id="LAZR01053800">
    <property type="protein sequence ID" value="KKK79954.1"/>
    <property type="molecule type" value="Genomic_DNA"/>
</dbReference>
<dbReference type="InterPro" id="IPR052044">
    <property type="entry name" value="PKS_Associated_Protein"/>
</dbReference>
<name>A0A0F9ANC8_9ZZZZ</name>
<dbReference type="PANTHER" id="PTHR36114:SF1">
    <property type="entry name" value="16.7 KDA PROTEIN IN WHIE LOCUS"/>
    <property type="match status" value="1"/>
</dbReference>